<proteinExistence type="inferred from homology"/>
<feature type="domain" description="Nudix hydrolase" evidence="5">
    <location>
        <begin position="6"/>
        <end position="143"/>
    </location>
</feature>
<dbReference type="PATRIC" id="fig|1618207.4.peg.1794"/>
<accession>A0A0D4BZ71</accession>
<dbReference type="InterPro" id="IPR000086">
    <property type="entry name" value="NUDIX_hydrolase_dom"/>
</dbReference>
<dbReference type="PROSITE" id="PS00893">
    <property type="entry name" value="NUDIX_BOX"/>
    <property type="match status" value="1"/>
</dbReference>
<dbReference type="InterPro" id="IPR015797">
    <property type="entry name" value="NUDIX_hydrolase-like_dom_sf"/>
</dbReference>
<dbReference type="InterPro" id="IPR020084">
    <property type="entry name" value="NUDIX_hydrolase_CS"/>
</dbReference>
<gene>
    <name evidence="6" type="ORF">UM93_08850</name>
</gene>
<dbReference type="PRINTS" id="PR00502">
    <property type="entry name" value="NUDIXFAMILY"/>
</dbReference>
<comment type="similarity">
    <text evidence="2 4">Belongs to the Nudix hydrolase family.</text>
</comment>
<dbReference type="SUPFAM" id="SSF55811">
    <property type="entry name" value="Nudix"/>
    <property type="match status" value="1"/>
</dbReference>
<dbReference type="Pfam" id="PF00293">
    <property type="entry name" value="NUDIX"/>
    <property type="match status" value="1"/>
</dbReference>
<comment type="cofactor">
    <cofactor evidence="1">
        <name>Mg(2+)</name>
        <dbReference type="ChEBI" id="CHEBI:18420"/>
    </cofactor>
</comment>
<evidence type="ECO:0000256" key="4">
    <source>
        <dbReference type="RuleBase" id="RU003476"/>
    </source>
</evidence>
<organism evidence="6 7">
    <name type="scientific">Psychromicrobium lacuslunae</name>
    <dbReference type="NCBI Taxonomy" id="1618207"/>
    <lineage>
        <taxon>Bacteria</taxon>
        <taxon>Bacillati</taxon>
        <taxon>Actinomycetota</taxon>
        <taxon>Actinomycetes</taxon>
        <taxon>Micrococcales</taxon>
        <taxon>Micrococcaceae</taxon>
        <taxon>Psychromicrobium</taxon>
    </lineage>
</organism>
<dbReference type="HOGENOM" id="CLU_037162_18_2_11"/>
<sequence>MALSFETRPAAYAVIVREEQILLAYWSEHGQQAWTMPGGGLDPGEHPVDGAIREVFEETGYHAQIDRMLGVDVGYWPAEKRLDGSELPLQSLRFLYQGTITGGELTAEVNGTTTHAAWIPLGEVAKLNRVALVDVAIKLWLQKPEDGKLRDLSL</sequence>
<dbReference type="PANTHER" id="PTHR43046:SF14">
    <property type="entry name" value="MUTT_NUDIX FAMILY PROTEIN"/>
    <property type="match status" value="1"/>
</dbReference>
<dbReference type="OrthoDB" id="9804442at2"/>
<reference evidence="6 7" key="1">
    <citation type="journal article" date="2015" name="Genome Announc.">
        <title>Complete Genome Sequencing of Protease-Producing Novel Arthrobacter sp. Strain IHBB 11108 Using PacBio Single-Molecule Real-Time Sequencing Technology.</title>
        <authorList>
            <person name="Kiran S."/>
            <person name="Swarnkar M.K."/>
            <person name="Pal M."/>
            <person name="Thakur R."/>
            <person name="Tewari R."/>
            <person name="Singh A.K."/>
            <person name="Gulati A."/>
        </authorList>
    </citation>
    <scope>NUCLEOTIDE SEQUENCE [LARGE SCALE GENOMIC DNA]</scope>
    <source>
        <strain evidence="6 7">IHBB 11108</strain>
    </source>
</reference>
<dbReference type="STRING" id="1618207.UM93_08850"/>
<name>A0A0D4BZ71_9MICC</name>
<dbReference type="EMBL" id="CP011005">
    <property type="protein sequence ID" value="AJT41594.1"/>
    <property type="molecule type" value="Genomic_DNA"/>
</dbReference>
<dbReference type="KEGG" id="ari:UM93_08850"/>
<dbReference type="PANTHER" id="PTHR43046">
    <property type="entry name" value="GDP-MANNOSE MANNOSYL HYDROLASE"/>
    <property type="match status" value="1"/>
</dbReference>
<evidence type="ECO:0000259" key="5">
    <source>
        <dbReference type="PROSITE" id="PS51462"/>
    </source>
</evidence>
<dbReference type="CDD" id="cd02883">
    <property type="entry name" value="NUDIX_Hydrolase"/>
    <property type="match status" value="1"/>
</dbReference>
<dbReference type="GO" id="GO:0016787">
    <property type="term" value="F:hydrolase activity"/>
    <property type="evidence" value="ECO:0007669"/>
    <property type="project" value="UniProtKB-KW"/>
</dbReference>
<dbReference type="Gene3D" id="3.90.79.10">
    <property type="entry name" value="Nucleoside Triphosphate Pyrophosphohydrolase"/>
    <property type="match status" value="1"/>
</dbReference>
<dbReference type="AlphaFoldDB" id="A0A0D4BZ71"/>
<dbReference type="PROSITE" id="PS51462">
    <property type="entry name" value="NUDIX"/>
    <property type="match status" value="1"/>
</dbReference>
<protein>
    <submittedName>
        <fullName evidence="6">DNA mismatch repair protein MutT</fullName>
    </submittedName>
</protein>
<keyword evidence="7" id="KW-1185">Reference proteome</keyword>
<keyword evidence="3 4" id="KW-0378">Hydrolase</keyword>
<evidence type="ECO:0000313" key="7">
    <source>
        <dbReference type="Proteomes" id="UP000061839"/>
    </source>
</evidence>
<evidence type="ECO:0000313" key="6">
    <source>
        <dbReference type="EMBL" id="AJT41594.1"/>
    </source>
</evidence>
<dbReference type="RefSeq" id="WP_045075076.1">
    <property type="nucleotide sequence ID" value="NZ_CP011005.1"/>
</dbReference>
<evidence type="ECO:0000256" key="1">
    <source>
        <dbReference type="ARBA" id="ARBA00001946"/>
    </source>
</evidence>
<dbReference type="InterPro" id="IPR020476">
    <property type="entry name" value="Nudix_hydrolase"/>
</dbReference>
<dbReference type="Proteomes" id="UP000061839">
    <property type="component" value="Chromosome"/>
</dbReference>
<evidence type="ECO:0000256" key="2">
    <source>
        <dbReference type="ARBA" id="ARBA00005582"/>
    </source>
</evidence>
<evidence type="ECO:0000256" key="3">
    <source>
        <dbReference type="ARBA" id="ARBA00022801"/>
    </source>
</evidence>